<feature type="region of interest" description="Disordered" evidence="2">
    <location>
        <begin position="67"/>
        <end position="86"/>
    </location>
</feature>
<dbReference type="SMART" id="SM00853">
    <property type="entry name" value="MutL_C"/>
    <property type="match status" value="1"/>
</dbReference>
<protein>
    <recommendedName>
        <fullName evidence="3">MutL C-terminal dimerisation domain-containing protein</fullName>
    </recommendedName>
</protein>
<dbReference type="Gene3D" id="3.30.1540.20">
    <property type="entry name" value="MutL, C-terminal domain, dimerisation subdomain"/>
    <property type="match status" value="1"/>
</dbReference>
<proteinExistence type="inferred from homology"/>
<keyword evidence="5" id="KW-1185">Reference proteome</keyword>
<dbReference type="GO" id="GO:0032300">
    <property type="term" value="C:mismatch repair complex"/>
    <property type="evidence" value="ECO:0007669"/>
    <property type="project" value="InterPro"/>
</dbReference>
<evidence type="ECO:0000313" key="5">
    <source>
        <dbReference type="Proteomes" id="UP000226192"/>
    </source>
</evidence>
<dbReference type="OrthoDB" id="429932at2759"/>
<comment type="caution">
    <text evidence="4">The sequence shown here is derived from an EMBL/GenBank/DDBJ whole genome shotgun (WGS) entry which is preliminary data.</text>
</comment>
<dbReference type="InterPro" id="IPR038973">
    <property type="entry name" value="MutL/Mlh/Pms-like"/>
</dbReference>
<dbReference type="Pfam" id="PF13589">
    <property type="entry name" value="HATPase_c_3"/>
    <property type="match status" value="1"/>
</dbReference>
<dbReference type="InterPro" id="IPR036890">
    <property type="entry name" value="HATPase_C_sf"/>
</dbReference>
<dbReference type="InterPro" id="IPR037198">
    <property type="entry name" value="MutL_C_sf"/>
</dbReference>
<dbReference type="Gene3D" id="3.30.565.10">
    <property type="entry name" value="Histidine kinase-like ATPase, C-terminal domain"/>
    <property type="match status" value="1"/>
</dbReference>
<dbReference type="PANTHER" id="PTHR10073">
    <property type="entry name" value="DNA MISMATCH REPAIR PROTEIN MLH, PMS, MUTL"/>
    <property type="match status" value="1"/>
</dbReference>
<comment type="similarity">
    <text evidence="1">Belongs to the DNA mismatch repair MutL/HexB family.</text>
</comment>
<dbReference type="PANTHER" id="PTHR10073:SF47">
    <property type="entry name" value="DNA MISMATCH REPAIR PROTEIN MLH3"/>
    <property type="match status" value="1"/>
</dbReference>
<evidence type="ECO:0000256" key="1">
    <source>
        <dbReference type="ARBA" id="ARBA00006082"/>
    </source>
</evidence>
<dbReference type="EMBL" id="NJET01000244">
    <property type="protein sequence ID" value="PHH59073.1"/>
    <property type="molecule type" value="Genomic_DNA"/>
</dbReference>
<feature type="compositionally biased region" description="Polar residues" evidence="2">
    <location>
        <begin position="386"/>
        <end position="405"/>
    </location>
</feature>
<evidence type="ECO:0000256" key="2">
    <source>
        <dbReference type="SAM" id="MobiDB-lite"/>
    </source>
</evidence>
<feature type="domain" description="MutL C-terminal dimerisation" evidence="3">
    <location>
        <begin position="570"/>
        <end position="766"/>
    </location>
</feature>
<dbReference type="GO" id="GO:0016887">
    <property type="term" value="F:ATP hydrolysis activity"/>
    <property type="evidence" value="ECO:0007669"/>
    <property type="project" value="InterPro"/>
</dbReference>
<dbReference type="InterPro" id="IPR042120">
    <property type="entry name" value="MutL_C_dimsub"/>
</dbReference>
<name>A0A2C5XUK8_9HYPO</name>
<dbReference type="Proteomes" id="UP000226192">
    <property type="component" value="Unassembled WGS sequence"/>
</dbReference>
<dbReference type="GO" id="GO:0005524">
    <property type="term" value="F:ATP binding"/>
    <property type="evidence" value="ECO:0007669"/>
    <property type="project" value="InterPro"/>
</dbReference>
<gene>
    <name evidence="4" type="ORF">CDD81_3824</name>
</gene>
<dbReference type="STRING" id="1399860.A0A2C5XUK8"/>
<reference evidence="4 5" key="1">
    <citation type="submission" date="2017-06" db="EMBL/GenBank/DDBJ databases">
        <title>Ant-infecting Ophiocordyceps genomes reveal a high diversity of potential behavioral manipulation genes and a possible major role for enterotoxins.</title>
        <authorList>
            <person name="De Bekker C."/>
            <person name="Evans H.C."/>
            <person name="Brachmann A."/>
            <person name="Hughes D.P."/>
        </authorList>
    </citation>
    <scope>NUCLEOTIDE SEQUENCE [LARGE SCALE GENOMIC DNA]</scope>
    <source>
        <strain evidence="4 5">Map64</strain>
    </source>
</reference>
<dbReference type="AlphaFoldDB" id="A0A2C5XUK8"/>
<organism evidence="4 5">
    <name type="scientific">Ophiocordyceps australis</name>
    <dbReference type="NCBI Taxonomy" id="1399860"/>
    <lineage>
        <taxon>Eukaryota</taxon>
        <taxon>Fungi</taxon>
        <taxon>Dikarya</taxon>
        <taxon>Ascomycota</taxon>
        <taxon>Pezizomycotina</taxon>
        <taxon>Sordariomycetes</taxon>
        <taxon>Hypocreomycetidae</taxon>
        <taxon>Hypocreales</taxon>
        <taxon>Ophiocordycipitaceae</taxon>
        <taxon>Ophiocordyceps</taxon>
    </lineage>
</organism>
<dbReference type="InterPro" id="IPR014790">
    <property type="entry name" value="MutL_C"/>
</dbReference>
<dbReference type="SUPFAM" id="SSF118116">
    <property type="entry name" value="DNA mismatch repair protein MutL"/>
    <property type="match status" value="2"/>
</dbReference>
<feature type="region of interest" description="Disordered" evidence="2">
    <location>
        <begin position="384"/>
        <end position="406"/>
    </location>
</feature>
<dbReference type="GO" id="GO:0140664">
    <property type="term" value="F:ATP-dependent DNA damage sensor activity"/>
    <property type="evidence" value="ECO:0007669"/>
    <property type="project" value="InterPro"/>
</dbReference>
<accession>A0A2C5XUK8</accession>
<sequence>MSIRQLPDHVVDQLESASAITCLNAVVCGLLKNSLDAGCTRANIRIDYVHGNCSVQDDGLGIEPGEFKDGGGLAKPHHTSRSAASSNCHGSRGDFLASVANLSLLSIVSHHGAYMSHGYLSIHNSNVLTRQMPAPPDKRLEVFSHGTHVSVRALFGSMPVRVKHRATVFSERSGIDKEWRSLVRQVVALLLAWPSEVSVSLTETAIRRDLRLKSAPYGDLCARTSRLLTQASLADSADAVSWLPVSLCNCRVRIKGCISTRPVASRRSQLMSLGIRPILDDHNFNVLYESVNHVFTNSGFGIVQDENDGEATVKSRKGPDKWPMFYLHITLLSPETTLDNSLIGDKALDNITKLLQKVCHDFLQKQHLRPRALNRLAPTRKAAKWRNSSSDLSQLATPLKSTPPLSGSRLADQAMLKFVSPFEDWHRIKVGAAAPTRETKSPRNSRRMVGEGGKLLRLPFDNLPDGNSSHELQTRHGTLGDDGPIKPSKRLRIIDNSPKPQPSPWLQNVLKSWENPVFEIAQVSIPKLHEDFTASNTGTCSHSSRHVNLEANSMSLAGRVSKSALADAEVIGQVDRKFILVKLPLESVAKRTVEANEARVPALVMVDQHAADERCKLEELMAGYFERKPANGSYEAVVEPLEQPMVFEMADQEGEMLQRYHGYFASWGIHYSVQRGSREQPTAKMCILQLPTSIVERCRSEPRLMIGLVRKEIWLLHDESKTCGLPCTGDEAGLPPRSRFHGCPAGILDLLYSRSCRSAIMFNDELSREQCQQLVRQLAQCAFPFQCAHGRPSMVPLADLGPGHDAVSWQLRRGSDLSMWKKWLQS</sequence>
<dbReference type="GO" id="GO:0006298">
    <property type="term" value="P:mismatch repair"/>
    <property type="evidence" value="ECO:0007669"/>
    <property type="project" value="InterPro"/>
</dbReference>
<evidence type="ECO:0000313" key="4">
    <source>
        <dbReference type="EMBL" id="PHH59073.1"/>
    </source>
</evidence>
<evidence type="ECO:0000259" key="3">
    <source>
        <dbReference type="SMART" id="SM00853"/>
    </source>
</evidence>
<dbReference type="SUPFAM" id="SSF55874">
    <property type="entry name" value="ATPase domain of HSP90 chaperone/DNA topoisomerase II/histidine kinase"/>
    <property type="match status" value="1"/>
</dbReference>